<dbReference type="EMBL" id="KZ613948">
    <property type="protein sequence ID" value="PMD38316.1"/>
    <property type="molecule type" value="Genomic_DNA"/>
</dbReference>
<dbReference type="PANTHER" id="PTHR37576">
    <property type="entry name" value="DEFECT AT LOW TEMPERATURE PROTEIN 1"/>
    <property type="match status" value="1"/>
</dbReference>
<feature type="region of interest" description="Disordered" evidence="1">
    <location>
        <begin position="1"/>
        <end position="20"/>
    </location>
</feature>
<evidence type="ECO:0000313" key="3">
    <source>
        <dbReference type="EMBL" id="PMD38316.1"/>
    </source>
</evidence>
<dbReference type="PANTHER" id="PTHR37576:SF2">
    <property type="entry name" value="DEFECT AT LOW TEMPERATURE PROTEIN 1"/>
    <property type="match status" value="1"/>
</dbReference>
<reference evidence="3 4" key="1">
    <citation type="submission" date="2016-04" db="EMBL/GenBank/DDBJ databases">
        <title>A degradative enzymes factory behind the ericoid mycorrhizal symbiosis.</title>
        <authorList>
            <consortium name="DOE Joint Genome Institute"/>
            <person name="Martino E."/>
            <person name="Morin E."/>
            <person name="Grelet G."/>
            <person name="Kuo A."/>
            <person name="Kohler A."/>
            <person name="Daghino S."/>
            <person name="Barry K."/>
            <person name="Choi C."/>
            <person name="Cichocki N."/>
            <person name="Clum A."/>
            <person name="Copeland A."/>
            <person name="Hainaut M."/>
            <person name="Haridas S."/>
            <person name="Labutti K."/>
            <person name="Lindquist E."/>
            <person name="Lipzen A."/>
            <person name="Khouja H.-R."/>
            <person name="Murat C."/>
            <person name="Ohm R."/>
            <person name="Olson A."/>
            <person name="Spatafora J."/>
            <person name="Veneault-Fourrey C."/>
            <person name="Henrissat B."/>
            <person name="Grigoriev I."/>
            <person name="Martin F."/>
            <person name="Perotto S."/>
        </authorList>
    </citation>
    <scope>NUCLEOTIDE SEQUENCE [LARGE SCALE GENOMIC DNA]</scope>
    <source>
        <strain evidence="3 4">F</strain>
    </source>
</reference>
<feature type="transmembrane region" description="Helical" evidence="2">
    <location>
        <begin position="171"/>
        <end position="196"/>
    </location>
</feature>
<gene>
    <name evidence="3" type="ORF">L207DRAFT_635681</name>
</gene>
<evidence type="ECO:0000256" key="1">
    <source>
        <dbReference type="SAM" id="MobiDB-lite"/>
    </source>
</evidence>
<sequence length="283" mass="31971">MSSRELPKLPSYFDATEHPRKSTIRQIKKAHHHKTVSSENLIENRQSVTHESVLLITMGTDMYPRRWRKSRRTSSALWLLATNANSSRSRITHGHPLCWRRCCHTVQVGWKGGWIALNVSKYALMNDRLDSYTNLYEAFPVNVSAGDTRTPDPQTVEMQQNSNVTVFQSNYSYTAAALLAMMIGFVVVIPTFGGFWKMGHRTSLNPLEVAKAFDASLLQEHSSNVPAHHLTTAVRSKKGKYGEIIEEYQTIGGNGLGVRLRASRLGIAEPSRVRTPEFRVLYN</sequence>
<evidence type="ECO:0000256" key="2">
    <source>
        <dbReference type="SAM" id="Phobius"/>
    </source>
</evidence>
<protein>
    <submittedName>
        <fullName evidence="3">Uncharacterized protein</fullName>
    </submittedName>
</protein>
<organism evidence="3 4">
    <name type="scientific">Hyaloscypha variabilis (strain UAMH 11265 / GT02V1 / F)</name>
    <name type="common">Meliniomyces variabilis</name>
    <dbReference type="NCBI Taxonomy" id="1149755"/>
    <lineage>
        <taxon>Eukaryota</taxon>
        <taxon>Fungi</taxon>
        <taxon>Dikarya</taxon>
        <taxon>Ascomycota</taxon>
        <taxon>Pezizomycotina</taxon>
        <taxon>Leotiomycetes</taxon>
        <taxon>Helotiales</taxon>
        <taxon>Hyaloscyphaceae</taxon>
        <taxon>Hyaloscypha</taxon>
        <taxon>Hyaloscypha variabilis</taxon>
    </lineage>
</organism>
<dbReference type="OrthoDB" id="5357734at2759"/>
<keyword evidence="2" id="KW-0472">Membrane</keyword>
<keyword evidence="4" id="KW-1185">Reference proteome</keyword>
<proteinExistence type="predicted"/>
<dbReference type="STRING" id="1149755.A0A2J6RIG7"/>
<accession>A0A2J6RIG7</accession>
<name>A0A2J6RIG7_HYAVF</name>
<evidence type="ECO:0000313" key="4">
    <source>
        <dbReference type="Proteomes" id="UP000235786"/>
    </source>
</evidence>
<keyword evidence="2" id="KW-0812">Transmembrane</keyword>
<dbReference type="Proteomes" id="UP000235786">
    <property type="component" value="Unassembled WGS sequence"/>
</dbReference>
<keyword evidence="2" id="KW-1133">Transmembrane helix</keyword>
<dbReference type="AlphaFoldDB" id="A0A2J6RIG7"/>